<evidence type="ECO:0000313" key="3">
    <source>
        <dbReference type="EMBL" id="EWM23536.1"/>
    </source>
</evidence>
<reference evidence="3 4" key="1">
    <citation type="journal article" date="2014" name="Mol. Plant">
        <title>Chromosome Scale Genome Assembly and Transcriptome Profiling of Nannochloropsis gaditana in Nitrogen Depletion.</title>
        <authorList>
            <person name="Corteggiani Carpinelli E."/>
            <person name="Telatin A."/>
            <person name="Vitulo N."/>
            <person name="Forcato C."/>
            <person name="D'Angelo M."/>
            <person name="Schiavon R."/>
            <person name="Vezzi A."/>
            <person name="Giacometti G.M."/>
            <person name="Morosinotto T."/>
            <person name="Valle G."/>
        </authorList>
    </citation>
    <scope>NUCLEOTIDE SEQUENCE [LARGE SCALE GENOMIC DNA]</scope>
    <source>
        <strain evidence="3 4">B-31</strain>
    </source>
</reference>
<evidence type="ECO:0000313" key="4">
    <source>
        <dbReference type="Proteomes" id="UP000019335"/>
    </source>
</evidence>
<keyword evidence="1" id="KW-0175">Coiled coil</keyword>
<feature type="compositionally biased region" description="Basic and acidic residues" evidence="2">
    <location>
        <begin position="95"/>
        <end position="117"/>
    </location>
</feature>
<feature type="coiled-coil region" evidence="1">
    <location>
        <begin position="19"/>
        <end position="85"/>
    </location>
</feature>
<comment type="caution">
    <text evidence="3">The sequence shown here is derived from an EMBL/GenBank/DDBJ whole genome shotgun (WGS) entry which is preliminary data.</text>
</comment>
<dbReference type="OrthoDB" id="1938039at2759"/>
<gene>
    <name evidence="3" type="ORF">Naga_100416g3</name>
</gene>
<keyword evidence="4" id="KW-1185">Reference proteome</keyword>
<sequence>MDSGGLYEDLDIPPAVVATQELEARLDAAYSRIATLEQKAALVGKECVTLRKENDVLRVNISSLYKTAKRELERKETEVIKLREQVQSWQGGGRRGGEGKEAHGDDTSGCERGEGGREGGWQEDPMGEEGVGRDERKRGTRVWR</sequence>
<protein>
    <submittedName>
        <fullName evidence="3">Uncharacterized protein</fullName>
    </submittedName>
</protein>
<dbReference type="Proteomes" id="UP000019335">
    <property type="component" value="Chromosome 16"/>
</dbReference>
<name>W7TSP0_9STRA</name>
<feature type="region of interest" description="Disordered" evidence="2">
    <location>
        <begin position="85"/>
        <end position="144"/>
    </location>
</feature>
<proteinExistence type="predicted"/>
<accession>W7TSP0</accession>
<dbReference type="EMBL" id="AZIL01001589">
    <property type="protein sequence ID" value="EWM23536.1"/>
    <property type="molecule type" value="Genomic_DNA"/>
</dbReference>
<evidence type="ECO:0000256" key="2">
    <source>
        <dbReference type="SAM" id="MobiDB-lite"/>
    </source>
</evidence>
<dbReference type="AlphaFoldDB" id="W7TSP0"/>
<organism evidence="3 4">
    <name type="scientific">Nannochloropsis gaditana</name>
    <dbReference type="NCBI Taxonomy" id="72520"/>
    <lineage>
        <taxon>Eukaryota</taxon>
        <taxon>Sar</taxon>
        <taxon>Stramenopiles</taxon>
        <taxon>Ochrophyta</taxon>
        <taxon>Eustigmatophyceae</taxon>
        <taxon>Eustigmatales</taxon>
        <taxon>Monodopsidaceae</taxon>
        <taxon>Nannochloropsis</taxon>
    </lineage>
</organism>
<evidence type="ECO:0000256" key="1">
    <source>
        <dbReference type="SAM" id="Coils"/>
    </source>
</evidence>